<evidence type="ECO:0000256" key="4">
    <source>
        <dbReference type="ARBA" id="ARBA00022989"/>
    </source>
</evidence>
<evidence type="ECO:0000256" key="2">
    <source>
        <dbReference type="ARBA" id="ARBA00022448"/>
    </source>
</evidence>
<reference evidence="8 9" key="1">
    <citation type="submission" date="2019-07" db="EMBL/GenBank/DDBJ databases">
        <authorList>
            <person name="Kim J."/>
        </authorList>
    </citation>
    <scope>NUCLEOTIDE SEQUENCE [LARGE SCALE GENOMIC DNA]</scope>
    <source>
        <strain evidence="8 9">JC52</strain>
    </source>
</reference>
<keyword evidence="9" id="KW-1185">Reference proteome</keyword>
<organism evidence="8 9">
    <name type="scientific">Paenibacillus cremeus</name>
    <dbReference type="NCBI Taxonomy" id="2163881"/>
    <lineage>
        <taxon>Bacteria</taxon>
        <taxon>Bacillati</taxon>
        <taxon>Bacillota</taxon>
        <taxon>Bacilli</taxon>
        <taxon>Bacillales</taxon>
        <taxon>Paenibacillaceae</taxon>
        <taxon>Paenibacillus</taxon>
    </lineage>
</organism>
<dbReference type="InterPro" id="IPR011701">
    <property type="entry name" value="MFS"/>
</dbReference>
<protein>
    <submittedName>
        <fullName evidence="8">MFS transporter</fullName>
    </submittedName>
</protein>
<dbReference type="InterPro" id="IPR052528">
    <property type="entry name" value="Sugar_transport-like"/>
</dbReference>
<dbReference type="OrthoDB" id="4822895at2"/>
<keyword evidence="2" id="KW-0813">Transport</keyword>
<dbReference type="GO" id="GO:0005886">
    <property type="term" value="C:plasma membrane"/>
    <property type="evidence" value="ECO:0007669"/>
    <property type="project" value="UniProtKB-SubCell"/>
</dbReference>
<gene>
    <name evidence="8" type="ORF">FPZ49_14550</name>
</gene>
<evidence type="ECO:0000256" key="5">
    <source>
        <dbReference type="ARBA" id="ARBA00023136"/>
    </source>
</evidence>
<dbReference type="PROSITE" id="PS00217">
    <property type="entry name" value="SUGAR_TRANSPORT_2"/>
    <property type="match status" value="1"/>
</dbReference>
<dbReference type="InterPro" id="IPR036259">
    <property type="entry name" value="MFS_trans_sf"/>
</dbReference>
<dbReference type="PROSITE" id="PS50850">
    <property type="entry name" value="MFS"/>
    <property type="match status" value="1"/>
</dbReference>
<comment type="subcellular location">
    <subcellularLocation>
        <location evidence="1">Cell membrane</location>
        <topology evidence="1">Multi-pass membrane protein</topology>
    </subcellularLocation>
</comment>
<sequence>MNYGIITETTNKSSLPEDNMIITIINIVNIINQFIVAGTKPVITLYASQLGATPSEIGLLVSVFAFLPAFLAVHIGKWIDKYGVRRLVAFGGTGIVVSLIVPILMPNLITFIFSQALMGIAFTCQVVALQKRVGNNTDNVDKRIAMFGLYSSLGAMLGPLVSTFIYEKAGFSLSYAANGFAALIAVGTIYAVKKGIWEVSKEAQAPKFADHENKSVWSMLRNRELRNAVITSGLAISSKEIFSAYFPLLGEKLGMTPTTIGLILSIMGGAAMIIRFGQHPLVQHFGRGHVLTWSLYLSGLIYILTANLSAVLVIAVLVTVLGASLGLGQPLSLAYAIQVSPLERRGEVLGMRITFNRVSQTLIPALFGGIGGVAGLTIIFVASGVMLLVGGFMTRPKIDPQKVGA</sequence>
<dbReference type="Gene3D" id="1.20.1250.20">
    <property type="entry name" value="MFS general substrate transporter like domains"/>
    <property type="match status" value="1"/>
</dbReference>
<feature type="transmembrane region" description="Helical" evidence="6">
    <location>
        <begin position="365"/>
        <end position="392"/>
    </location>
</feature>
<feature type="transmembrane region" description="Helical" evidence="6">
    <location>
        <begin position="57"/>
        <end position="75"/>
    </location>
</feature>
<dbReference type="InterPro" id="IPR005829">
    <property type="entry name" value="Sugar_transporter_CS"/>
</dbReference>
<dbReference type="AlphaFoldDB" id="A0A559KAJ7"/>
<accession>A0A559KAJ7</accession>
<dbReference type="PANTHER" id="PTHR23526">
    <property type="entry name" value="INTEGRAL MEMBRANE TRANSPORT PROTEIN-RELATED"/>
    <property type="match status" value="1"/>
</dbReference>
<evidence type="ECO:0000256" key="6">
    <source>
        <dbReference type="SAM" id="Phobius"/>
    </source>
</evidence>
<dbReference type="Proteomes" id="UP000317036">
    <property type="component" value="Unassembled WGS sequence"/>
</dbReference>
<feature type="transmembrane region" description="Helical" evidence="6">
    <location>
        <begin position="254"/>
        <end position="274"/>
    </location>
</feature>
<evidence type="ECO:0000259" key="7">
    <source>
        <dbReference type="PROSITE" id="PS50850"/>
    </source>
</evidence>
<dbReference type="SUPFAM" id="SSF103473">
    <property type="entry name" value="MFS general substrate transporter"/>
    <property type="match status" value="1"/>
</dbReference>
<evidence type="ECO:0000313" key="8">
    <source>
        <dbReference type="EMBL" id="TVY09160.1"/>
    </source>
</evidence>
<feature type="transmembrane region" description="Helical" evidence="6">
    <location>
        <begin position="144"/>
        <end position="166"/>
    </location>
</feature>
<keyword evidence="5 6" id="KW-0472">Membrane</keyword>
<dbReference type="GO" id="GO:0022857">
    <property type="term" value="F:transmembrane transporter activity"/>
    <property type="evidence" value="ECO:0007669"/>
    <property type="project" value="InterPro"/>
</dbReference>
<feature type="transmembrane region" description="Helical" evidence="6">
    <location>
        <begin position="87"/>
        <end position="105"/>
    </location>
</feature>
<dbReference type="InterPro" id="IPR020846">
    <property type="entry name" value="MFS_dom"/>
</dbReference>
<feature type="transmembrane region" description="Helical" evidence="6">
    <location>
        <begin position="172"/>
        <end position="192"/>
    </location>
</feature>
<keyword evidence="4 6" id="KW-1133">Transmembrane helix</keyword>
<feature type="transmembrane region" description="Helical" evidence="6">
    <location>
        <begin position="295"/>
        <end position="323"/>
    </location>
</feature>
<evidence type="ECO:0000256" key="1">
    <source>
        <dbReference type="ARBA" id="ARBA00004651"/>
    </source>
</evidence>
<feature type="domain" description="Major facilitator superfamily (MFS) profile" evidence="7">
    <location>
        <begin position="1"/>
        <end position="399"/>
    </location>
</feature>
<proteinExistence type="predicted"/>
<keyword evidence="3 6" id="KW-0812">Transmembrane</keyword>
<dbReference type="EMBL" id="VNJI01000016">
    <property type="protein sequence ID" value="TVY09160.1"/>
    <property type="molecule type" value="Genomic_DNA"/>
</dbReference>
<name>A0A559KAJ7_9BACL</name>
<feature type="transmembrane region" description="Helical" evidence="6">
    <location>
        <begin position="20"/>
        <end position="37"/>
    </location>
</feature>
<dbReference type="Pfam" id="PF07690">
    <property type="entry name" value="MFS_1"/>
    <property type="match status" value="1"/>
</dbReference>
<dbReference type="PANTHER" id="PTHR23526:SF4">
    <property type="entry name" value="INTEGRAL MEMBRANE TRANSPORT PROTEIN"/>
    <property type="match status" value="1"/>
</dbReference>
<evidence type="ECO:0000256" key="3">
    <source>
        <dbReference type="ARBA" id="ARBA00022692"/>
    </source>
</evidence>
<comment type="caution">
    <text evidence="8">The sequence shown here is derived from an EMBL/GenBank/DDBJ whole genome shotgun (WGS) entry which is preliminary data.</text>
</comment>
<evidence type="ECO:0000313" key="9">
    <source>
        <dbReference type="Proteomes" id="UP000317036"/>
    </source>
</evidence>